<evidence type="ECO:0000256" key="3">
    <source>
        <dbReference type="SAM" id="SignalP"/>
    </source>
</evidence>
<reference evidence="5 6" key="1">
    <citation type="journal article" date="2010" name="Cell">
        <title>The genome of Naegleria gruberi illuminates early eukaryotic versatility.</title>
        <authorList>
            <person name="Fritz-Laylin L.K."/>
            <person name="Prochnik S.E."/>
            <person name="Ginger M.L."/>
            <person name="Dacks J.B."/>
            <person name="Carpenter M.L."/>
            <person name="Field M.C."/>
            <person name="Kuo A."/>
            <person name="Paredez A."/>
            <person name="Chapman J."/>
            <person name="Pham J."/>
            <person name="Shu S."/>
            <person name="Neupane R."/>
            <person name="Cipriano M."/>
            <person name="Mancuso J."/>
            <person name="Tu H."/>
            <person name="Salamov A."/>
            <person name="Lindquist E."/>
            <person name="Shapiro H."/>
            <person name="Lucas S."/>
            <person name="Grigoriev I.V."/>
            <person name="Cande W.Z."/>
            <person name="Fulton C."/>
            <person name="Rokhsar D.S."/>
            <person name="Dawson S.C."/>
        </authorList>
    </citation>
    <scope>NUCLEOTIDE SEQUENCE [LARGE SCALE GENOMIC DNA]</scope>
    <source>
        <strain evidence="5 6">NEG-M</strain>
    </source>
</reference>
<dbReference type="GO" id="GO:0004252">
    <property type="term" value="F:serine-type endopeptidase activity"/>
    <property type="evidence" value="ECO:0007669"/>
    <property type="project" value="InterPro"/>
</dbReference>
<dbReference type="InterPro" id="IPR001314">
    <property type="entry name" value="Peptidase_S1A"/>
</dbReference>
<dbReference type="SMART" id="SM00020">
    <property type="entry name" value="Tryp_SPc"/>
    <property type="match status" value="1"/>
</dbReference>
<keyword evidence="1" id="KW-1015">Disulfide bond</keyword>
<dbReference type="InterPro" id="IPR009003">
    <property type="entry name" value="Peptidase_S1_PA"/>
</dbReference>
<evidence type="ECO:0000259" key="4">
    <source>
        <dbReference type="PROSITE" id="PS50240"/>
    </source>
</evidence>
<dbReference type="PROSITE" id="PS50240">
    <property type="entry name" value="TRYPSIN_DOM"/>
    <property type="match status" value="1"/>
</dbReference>
<dbReference type="InterPro" id="IPR001254">
    <property type="entry name" value="Trypsin_dom"/>
</dbReference>
<proteinExistence type="predicted"/>
<dbReference type="OMA" id="KQGCNVS"/>
<keyword evidence="2" id="KW-0645">Protease</keyword>
<dbReference type="Proteomes" id="UP000006671">
    <property type="component" value="Unassembled WGS sequence"/>
</dbReference>
<dbReference type="InParanoid" id="D2W2G5"/>
<dbReference type="InterPro" id="IPR018114">
    <property type="entry name" value="TRYPSIN_HIS"/>
</dbReference>
<keyword evidence="6" id="KW-1185">Reference proteome</keyword>
<dbReference type="PROSITE" id="PS00135">
    <property type="entry name" value="TRYPSIN_SER"/>
    <property type="match status" value="1"/>
</dbReference>
<dbReference type="Gene3D" id="2.40.10.10">
    <property type="entry name" value="Trypsin-like serine proteases"/>
    <property type="match status" value="2"/>
</dbReference>
<keyword evidence="2" id="KW-0720">Serine protease</keyword>
<keyword evidence="3" id="KW-0732">Signal</keyword>
<dbReference type="PANTHER" id="PTHR24252:SF7">
    <property type="entry name" value="HYALIN"/>
    <property type="match status" value="1"/>
</dbReference>
<dbReference type="STRING" id="5762.D2W2G5"/>
<dbReference type="GeneID" id="8860983"/>
<dbReference type="InterPro" id="IPR043504">
    <property type="entry name" value="Peptidase_S1_PA_chymotrypsin"/>
</dbReference>
<evidence type="ECO:0000256" key="2">
    <source>
        <dbReference type="RuleBase" id="RU363034"/>
    </source>
</evidence>
<feature type="chain" id="PRO_5003038820" evidence="3">
    <location>
        <begin position="27"/>
        <end position="313"/>
    </location>
</feature>
<dbReference type="Pfam" id="PF00089">
    <property type="entry name" value="Trypsin"/>
    <property type="match status" value="1"/>
</dbReference>
<keyword evidence="2" id="KW-0378">Hydrolase</keyword>
<name>D2W2G5_NAEGR</name>
<protein>
    <submittedName>
        <fullName evidence="5">Predicted protein</fullName>
    </submittedName>
</protein>
<organism evidence="6">
    <name type="scientific">Naegleria gruberi</name>
    <name type="common">Amoeba</name>
    <dbReference type="NCBI Taxonomy" id="5762"/>
    <lineage>
        <taxon>Eukaryota</taxon>
        <taxon>Discoba</taxon>
        <taxon>Heterolobosea</taxon>
        <taxon>Tetramitia</taxon>
        <taxon>Eutetramitia</taxon>
        <taxon>Vahlkampfiidae</taxon>
        <taxon>Naegleria</taxon>
    </lineage>
</organism>
<evidence type="ECO:0000313" key="6">
    <source>
        <dbReference type="Proteomes" id="UP000006671"/>
    </source>
</evidence>
<dbReference type="InterPro" id="IPR033116">
    <property type="entry name" value="TRYPSIN_SER"/>
</dbReference>
<feature type="signal peptide" evidence="3">
    <location>
        <begin position="1"/>
        <end position="26"/>
    </location>
</feature>
<dbReference type="PROSITE" id="PS00134">
    <property type="entry name" value="TRYPSIN_HIS"/>
    <property type="match status" value="1"/>
</dbReference>
<dbReference type="EMBL" id="GG738926">
    <property type="protein sequence ID" value="EFC36706.1"/>
    <property type="molecule type" value="Genomic_DNA"/>
</dbReference>
<sequence length="313" mass="34539">MSKHVEGVIFALLLPTLLVILQLCENSIQSIAIGGGKISGNVEFPFMVSIQYRFDSGEFNHFCGGSIISKQHILTAAHCFYSKGELISIERLRIRYGSSDLSSNDLLEIIISDLFIHPNFTLETNRNDIAIVKTINELEINNSTTRIAFLESETIPNGFKLIAVGWGFYNEQQTSFSNKLRRARIPLTSLLNCNGMGLRANSPNQLCAGDGGGADTCIGDSGGPLFRFEGLFDFALVGIISYGRDVKCGSMNSLTVYTNISHYNPFIVNVIGNVTFSPFDPNANYNRALINHSIILQLSYWIIGLCLLFQTIT</sequence>
<dbReference type="AlphaFoldDB" id="D2W2G5"/>
<dbReference type="GO" id="GO:0006508">
    <property type="term" value="P:proteolysis"/>
    <property type="evidence" value="ECO:0007669"/>
    <property type="project" value="UniProtKB-KW"/>
</dbReference>
<feature type="domain" description="Peptidase S1" evidence="4">
    <location>
        <begin position="33"/>
        <end position="272"/>
    </location>
</feature>
<evidence type="ECO:0000256" key="1">
    <source>
        <dbReference type="ARBA" id="ARBA00023157"/>
    </source>
</evidence>
<dbReference type="SUPFAM" id="SSF50494">
    <property type="entry name" value="Trypsin-like serine proteases"/>
    <property type="match status" value="1"/>
</dbReference>
<accession>D2W2G5</accession>
<dbReference type="PRINTS" id="PR00722">
    <property type="entry name" value="CHYMOTRYPSIN"/>
</dbReference>
<dbReference type="RefSeq" id="XP_002669450.1">
    <property type="nucleotide sequence ID" value="XM_002669404.1"/>
</dbReference>
<dbReference type="OrthoDB" id="6755574at2759"/>
<dbReference type="CDD" id="cd00190">
    <property type="entry name" value="Tryp_SPc"/>
    <property type="match status" value="1"/>
</dbReference>
<dbReference type="eggNOG" id="KOG3627">
    <property type="taxonomic scope" value="Eukaryota"/>
</dbReference>
<dbReference type="KEGG" id="ngr:NAEGRDRAFT_75580"/>
<dbReference type="VEuPathDB" id="AmoebaDB:NAEGRDRAFT_75580"/>
<evidence type="ECO:0000313" key="5">
    <source>
        <dbReference type="EMBL" id="EFC36706.1"/>
    </source>
</evidence>
<gene>
    <name evidence="5" type="ORF">NAEGRDRAFT_75580</name>
</gene>
<dbReference type="PANTHER" id="PTHR24252">
    <property type="entry name" value="ACROSIN-RELATED"/>
    <property type="match status" value="1"/>
</dbReference>
<dbReference type="FunFam" id="2.40.10.10:FF:000068">
    <property type="entry name" value="transmembrane protease serine 2"/>
    <property type="match status" value="1"/>
</dbReference>